<dbReference type="PROSITE" id="PS50887">
    <property type="entry name" value="GGDEF"/>
    <property type="match status" value="1"/>
</dbReference>
<protein>
    <recommendedName>
        <fullName evidence="1">diguanylate cyclase</fullName>
        <ecNumber evidence="1">2.7.7.65</ecNumber>
    </recommendedName>
</protein>
<dbReference type="EC" id="2.7.7.65" evidence="1"/>
<comment type="catalytic activity">
    <reaction evidence="2">
        <text>2 GTP = 3',3'-c-di-GMP + 2 diphosphate</text>
        <dbReference type="Rhea" id="RHEA:24898"/>
        <dbReference type="ChEBI" id="CHEBI:33019"/>
        <dbReference type="ChEBI" id="CHEBI:37565"/>
        <dbReference type="ChEBI" id="CHEBI:58805"/>
        <dbReference type="EC" id="2.7.7.65"/>
    </reaction>
</comment>
<dbReference type="InterPro" id="IPR043128">
    <property type="entry name" value="Rev_trsase/Diguanyl_cyclase"/>
</dbReference>
<dbReference type="Pfam" id="PF00990">
    <property type="entry name" value="GGDEF"/>
    <property type="match status" value="1"/>
</dbReference>
<comment type="caution">
    <text evidence="5">The sequence shown here is derived from an EMBL/GenBank/DDBJ whole genome shotgun (WGS) entry which is preliminary data.</text>
</comment>
<dbReference type="PANTHER" id="PTHR45138:SF9">
    <property type="entry name" value="DIGUANYLATE CYCLASE DGCM-RELATED"/>
    <property type="match status" value="1"/>
</dbReference>
<dbReference type="NCBIfam" id="TIGR00254">
    <property type="entry name" value="GGDEF"/>
    <property type="match status" value="1"/>
</dbReference>
<dbReference type="Proteomes" id="UP001165541">
    <property type="component" value="Unassembled WGS sequence"/>
</dbReference>
<keyword evidence="3" id="KW-1133">Transmembrane helix</keyword>
<dbReference type="RefSeq" id="WP_251778685.1">
    <property type="nucleotide sequence ID" value="NZ_JAMKFE010000006.1"/>
</dbReference>
<evidence type="ECO:0000256" key="2">
    <source>
        <dbReference type="ARBA" id="ARBA00034247"/>
    </source>
</evidence>
<evidence type="ECO:0000259" key="4">
    <source>
        <dbReference type="PROSITE" id="PS50887"/>
    </source>
</evidence>
<keyword evidence="3" id="KW-0472">Membrane</keyword>
<dbReference type="InterPro" id="IPR029787">
    <property type="entry name" value="Nucleotide_cyclase"/>
</dbReference>
<gene>
    <name evidence="5" type="ORF">M8A51_11940</name>
</gene>
<feature type="transmembrane region" description="Helical" evidence="3">
    <location>
        <begin position="23"/>
        <end position="55"/>
    </location>
</feature>
<feature type="transmembrane region" description="Helical" evidence="3">
    <location>
        <begin position="61"/>
        <end position="87"/>
    </location>
</feature>
<dbReference type="CDD" id="cd01949">
    <property type="entry name" value="GGDEF"/>
    <property type="match status" value="1"/>
</dbReference>
<sequence length="274" mass="30125">MFSPPLAGGPSDRRRRWITLRGWVLGLGLPRALTVLTAGIWLAALCITFLVQFALQRGSLALGMTIASLCVLTIAPAAGYAVLKLLYELESSRQQIRQLAITDELTGSYNRRYFMEVAEVELLRARRYGVPMSLILIDADHFKRVNDTHGHQCGDALLRQIALACRDSLRGTDVIARLGGEELIVLLPQTGLAGALTMAERIRERVAQLAIQWREQKVEATVSLGVAALRADTPTLDALIHEADIALYDAKRSGRNRVCSWNADRPWLAGAQGT</sequence>
<evidence type="ECO:0000256" key="3">
    <source>
        <dbReference type="SAM" id="Phobius"/>
    </source>
</evidence>
<dbReference type="Gene3D" id="3.30.70.270">
    <property type="match status" value="1"/>
</dbReference>
<proteinExistence type="predicted"/>
<dbReference type="SUPFAM" id="SSF55073">
    <property type="entry name" value="Nucleotide cyclase"/>
    <property type="match status" value="1"/>
</dbReference>
<dbReference type="PANTHER" id="PTHR45138">
    <property type="entry name" value="REGULATORY COMPONENTS OF SENSORY TRANSDUCTION SYSTEM"/>
    <property type="match status" value="1"/>
</dbReference>
<name>A0ABT0YNE5_9BURK</name>
<reference evidence="5" key="1">
    <citation type="submission" date="2022-05" db="EMBL/GenBank/DDBJ databases">
        <title>Schlegelella sp. nov., isolated from mangrove soil.</title>
        <authorList>
            <person name="Liu Y."/>
            <person name="Ge X."/>
            <person name="Liu W."/>
        </authorList>
    </citation>
    <scope>NUCLEOTIDE SEQUENCE</scope>
    <source>
        <strain evidence="5">S2-27</strain>
    </source>
</reference>
<keyword evidence="6" id="KW-1185">Reference proteome</keyword>
<dbReference type="InterPro" id="IPR050469">
    <property type="entry name" value="Diguanylate_Cyclase"/>
</dbReference>
<organism evidence="5 6">
    <name type="scientific">Caldimonas mangrovi</name>
    <dbReference type="NCBI Taxonomy" id="2944811"/>
    <lineage>
        <taxon>Bacteria</taxon>
        <taxon>Pseudomonadati</taxon>
        <taxon>Pseudomonadota</taxon>
        <taxon>Betaproteobacteria</taxon>
        <taxon>Burkholderiales</taxon>
        <taxon>Sphaerotilaceae</taxon>
        <taxon>Caldimonas</taxon>
    </lineage>
</organism>
<dbReference type="InterPro" id="IPR000160">
    <property type="entry name" value="GGDEF_dom"/>
</dbReference>
<evidence type="ECO:0000313" key="6">
    <source>
        <dbReference type="Proteomes" id="UP001165541"/>
    </source>
</evidence>
<keyword evidence="3" id="KW-0812">Transmembrane</keyword>
<accession>A0ABT0YNE5</accession>
<dbReference type="SMART" id="SM00267">
    <property type="entry name" value="GGDEF"/>
    <property type="match status" value="1"/>
</dbReference>
<evidence type="ECO:0000313" key="5">
    <source>
        <dbReference type="EMBL" id="MCM5680242.1"/>
    </source>
</evidence>
<dbReference type="EMBL" id="JAMKFE010000006">
    <property type="protein sequence ID" value="MCM5680242.1"/>
    <property type="molecule type" value="Genomic_DNA"/>
</dbReference>
<feature type="domain" description="GGDEF" evidence="4">
    <location>
        <begin position="130"/>
        <end position="263"/>
    </location>
</feature>
<evidence type="ECO:0000256" key="1">
    <source>
        <dbReference type="ARBA" id="ARBA00012528"/>
    </source>
</evidence>